<comment type="caution">
    <text evidence="3">The sequence shown here is derived from an EMBL/GenBank/DDBJ whole genome shotgun (WGS) entry which is preliminary data.</text>
</comment>
<protein>
    <submittedName>
        <fullName evidence="3">Uncharacterized protein</fullName>
    </submittedName>
</protein>
<feature type="compositionally biased region" description="Basic and acidic residues" evidence="2">
    <location>
        <begin position="166"/>
        <end position="183"/>
    </location>
</feature>
<feature type="coiled-coil region" evidence="1">
    <location>
        <begin position="9"/>
        <end position="36"/>
    </location>
</feature>
<name>A0A5J4KJM2_9CHLR</name>
<sequence>MTLQRFPTLHDYAERAASFERQLQSLERRRDTILAQIEQRKSPAHQLVSLLAPLYRRSMIFEVRQLRKECERVEFQIQDIKAEYEAWKAELKQRASELEENTRLYELETLIQREYRWLAIHDDQAELRKKQAVLEKVREQKRLQEEAQTLQREQKALQQQLSEVREKLGTNRQQRDALDDSHHTTRSHATETQTADIDEAILKVSMLSH</sequence>
<evidence type="ECO:0000256" key="1">
    <source>
        <dbReference type="SAM" id="Coils"/>
    </source>
</evidence>
<organism evidence="3 4">
    <name type="scientific">Dictyobacter vulcani</name>
    <dbReference type="NCBI Taxonomy" id="2607529"/>
    <lineage>
        <taxon>Bacteria</taxon>
        <taxon>Bacillati</taxon>
        <taxon>Chloroflexota</taxon>
        <taxon>Ktedonobacteria</taxon>
        <taxon>Ktedonobacterales</taxon>
        <taxon>Dictyobacteraceae</taxon>
        <taxon>Dictyobacter</taxon>
    </lineage>
</organism>
<dbReference type="Proteomes" id="UP000326912">
    <property type="component" value="Unassembled WGS sequence"/>
</dbReference>
<feature type="region of interest" description="Disordered" evidence="2">
    <location>
        <begin position="166"/>
        <end position="194"/>
    </location>
</feature>
<keyword evidence="1" id="KW-0175">Coiled coil</keyword>
<proteinExistence type="predicted"/>
<keyword evidence="4" id="KW-1185">Reference proteome</keyword>
<evidence type="ECO:0000256" key="2">
    <source>
        <dbReference type="SAM" id="MobiDB-lite"/>
    </source>
</evidence>
<evidence type="ECO:0000313" key="3">
    <source>
        <dbReference type="EMBL" id="GER89694.1"/>
    </source>
</evidence>
<dbReference type="RefSeq" id="WP_151757551.1">
    <property type="nucleotide sequence ID" value="NZ_BKZW01000002.1"/>
</dbReference>
<dbReference type="EMBL" id="BKZW01000002">
    <property type="protein sequence ID" value="GER89694.1"/>
    <property type="molecule type" value="Genomic_DNA"/>
</dbReference>
<gene>
    <name evidence="3" type="ORF">KDW_38560</name>
</gene>
<accession>A0A5J4KJM2</accession>
<dbReference type="AlphaFoldDB" id="A0A5J4KJM2"/>
<evidence type="ECO:0000313" key="4">
    <source>
        <dbReference type="Proteomes" id="UP000326912"/>
    </source>
</evidence>
<reference evidence="3 4" key="1">
    <citation type="submission" date="2019-10" db="EMBL/GenBank/DDBJ databases">
        <title>Dictyobacter vulcani sp. nov., within the class Ktedonobacteria, isolated from soil of volcanic Mt. Zao.</title>
        <authorList>
            <person name="Zheng Y."/>
            <person name="Wang C.M."/>
            <person name="Sakai Y."/>
            <person name="Abe K."/>
            <person name="Yokota A."/>
            <person name="Yabe S."/>
        </authorList>
    </citation>
    <scope>NUCLEOTIDE SEQUENCE [LARGE SCALE GENOMIC DNA]</scope>
    <source>
        <strain evidence="3 4">W12</strain>
    </source>
</reference>